<keyword evidence="1" id="KW-0378">Hydrolase</keyword>
<accession>A0A075IG24</accession>
<dbReference type="AlphaFoldDB" id="A0A075IG24"/>
<organism evidence="1">
    <name type="scientific">uncultured marine thaumarchaeote SAT1000_48_C08</name>
    <dbReference type="NCBI Taxonomy" id="1456415"/>
    <lineage>
        <taxon>Archaea</taxon>
        <taxon>Nitrososphaerota</taxon>
        <taxon>environmental samples</taxon>
    </lineage>
</organism>
<dbReference type="GO" id="GO:0004519">
    <property type="term" value="F:endonuclease activity"/>
    <property type="evidence" value="ECO:0007669"/>
    <property type="project" value="UniProtKB-KW"/>
</dbReference>
<proteinExistence type="predicted"/>
<evidence type="ECO:0000313" key="1">
    <source>
        <dbReference type="EMBL" id="AIF25223.1"/>
    </source>
</evidence>
<name>A0A075IG24_9ARCH</name>
<keyword evidence="1" id="KW-0255">Endonuclease</keyword>
<protein>
    <submittedName>
        <fullName evidence="1">ATP-dependent endonuclease</fullName>
    </submittedName>
</protein>
<dbReference type="EMBL" id="KF901285">
    <property type="protein sequence ID" value="AIF25223.1"/>
    <property type="molecule type" value="Genomic_DNA"/>
</dbReference>
<sequence>MIIEDYLYAVNQTYEIKLRRQGFSNITKEQVLFQGKNGIIENLKAIWNEHGEDDWGEFEKEEVCRYVCGKIALGEASFLTTKTKDRIRGLYRLIAERIRQYQNITSNQHNPNK</sequence>
<reference evidence="1" key="1">
    <citation type="journal article" date="2014" name="Genome Biol. Evol.">
        <title>Pangenome evidence for extensive interdomain horizontal transfer affecting lineage core and shell genes in uncultured planktonic thaumarchaeota and euryarchaeota.</title>
        <authorList>
            <person name="Deschamps P."/>
            <person name="Zivanovic Y."/>
            <person name="Moreira D."/>
            <person name="Rodriguez-Valera F."/>
            <person name="Lopez-Garcia P."/>
        </authorList>
    </citation>
    <scope>NUCLEOTIDE SEQUENCE</scope>
</reference>
<keyword evidence="1" id="KW-0540">Nuclease</keyword>